<gene>
    <name evidence="1" type="ORF">SDJN03_14602</name>
</gene>
<evidence type="ECO:0000313" key="2">
    <source>
        <dbReference type="Proteomes" id="UP000685013"/>
    </source>
</evidence>
<name>A0AAV6N787_9ROSI</name>
<keyword evidence="2" id="KW-1185">Reference proteome</keyword>
<dbReference type="Proteomes" id="UP000685013">
    <property type="component" value="Chromosome 9"/>
</dbReference>
<organism evidence="1 2">
    <name type="scientific">Cucurbita argyrosperma subsp. sororia</name>
    <dbReference type="NCBI Taxonomy" id="37648"/>
    <lineage>
        <taxon>Eukaryota</taxon>
        <taxon>Viridiplantae</taxon>
        <taxon>Streptophyta</taxon>
        <taxon>Embryophyta</taxon>
        <taxon>Tracheophyta</taxon>
        <taxon>Spermatophyta</taxon>
        <taxon>Magnoliopsida</taxon>
        <taxon>eudicotyledons</taxon>
        <taxon>Gunneridae</taxon>
        <taxon>Pentapetalae</taxon>
        <taxon>rosids</taxon>
        <taxon>fabids</taxon>
        <taxon>Cucurbitales</taxon>
        <taxon>Cucurbitaceae</taxon>
        <taxon>Cucurbiteae</taxon>
        <taxon>Cucurbita</taxon>
    </lineage>
</organism>
<evidence type="ECO:0000313" key="1">
    <source>
        <dbReference type="EMBL" id="KAG6592256.1"/>
    </source>
</evidence>
<reference evidence="1 2" key="1">
    <citation type="journal article" date="2021" name="Hortic Res">
        <title>The domestication of Cucurbita argyrosperma as revealed by the genome of its wild relative.</title>
        <authorList>
            <person name="Barrera-Redondo J."/>
            <person name="Sanchez-de la Vega G."/>
            <person name="Aguirre-Liguori J.A."/>
            <person name="Castellanos-Morales G."/>
            <person name="Gutierrez-Guerrero Y.T."/>
            <person name="Aguirre-Dugua X."/>
            <person name="Aguirre-Planter E."/>
            <person name="Tenaillon M.I."/>
            <person name="Lira-Saade R."/>
            <person name="Eguiarte L.E."/>
        </authorList>
    </citation>
    <scope>NUCLEOTIDE SEQUENCE [LARGE SCALE GENOMIC DNA]</scope>
    <source>
        <strain evidence="1">JBR-2021</strain>
    </source>
</reference>
<sequence length="80" mass="8862">MEDSTENTYMLADEIDVSSHSTLCDSIFQPLTVLMRYFGFNHYGPTLDDYYTGASVPLHQSEVEIGRVPRPPPSRGGGGH</sequence>
<protein>
    <submittedName>
        <fullName evidence="1">Uncharacterized protein</fullName>
    </submittedName>
</protein>
<accession>A0AAV6N787</accession>
<proteinExistence type="predicted"/>
<feature type="non-terminal residue" evidence="1">
    <location>
        <position position="1"/>
    </location>
</feature>
<comment type="caution">
    <text evidence="1">The sequence shown here is derived from an EMBL/GenBank/DDBJ whole genome shotgun (WGS) entry which is preliminary data.</text>
</comment>
<dbReference type="AlphaFoldDB" id="A0AAV6N787"/>
<dbReference type="EMBL" id="JAGKQH010000009">
    <property type="protein sequence ID" value="KAG6592256.1"/>
    <property type="molecule type" value="Genomic_DNA"/>
</dbReference>